<reference evidence="3 4" key="1">
    <citation type="journal article" date="2018" name="Environ. Microbiol.">
        <title>Ecological and genomic features of two widespread freshwater picocyanobacteria.</title>
        <authorList>
            <person name="Cabello-Yeves P.J."/>
            <person name="Picazo A."/>
            <person name="Camacho A."/>
            <person name="Callieri C."/>
            <person name="Rosselli R."/>
            <person name="Roda-Garcia J.J."/>
            <person name="Coutinho F.H."/>
            <person name="Rodriguez-Valera F."/>
        </authorList>
    </citation>
    <scope>NUCLEOTIDE SEQUENCE [LARGE SCALE GENOMIC DNA]</scope>
    <source>
        <strain evidence="3 4">Tous</strain>
    </source>
</reference>
<dbReference type="AlphaFoldDB" id="A0A2P7MWS7"/>
<feature type="transmembrane region" description="Helical" evidence="1">
    <location>
        <begin position="163"/>
        <end position="189"/>
    </location>
</feature>
<keyword evidence="1" id="KW-0472">Membrane</keyword>
<dbReference type="NCBIfam" id="TIGR00254">
    <property type="entry name" value="GGDEF"/>
    <property type="match status" value="1"/>
</dbReference>
<keyword evidence="1" id="KW-1133">Transmembrane helix</keyword>
<keyword evidence="1" id="KW-0812">Transmembrane</keyword>
<evidence type="ECO:0000313" key="4">
    <source>
        <dbReference type="Proteomes" id="UP000243002"/>
    </source>
</evidence>
<comment type="caution">
    <text evidence="3">The sequence shown here is derived from an EMBL/GenBank/DDBJ whole genome shotgun (WGS) entry which is preliminary data.</text>
</comment>
<dbReference type="InterPro" id="IPR029787">
    <property type="entry name" value="Nucleotide_cyclase"/>
</dbReference>
<evidence type="ECO:0000313" key="3">
    <source>
        <dbReference type="EMBL" id="PSJ05694.1"/>
    </source>
</evidence>
<dbReference type="InterPro" id="IPR000160">
    <property type="entry name" value="GGDEF_dom"/>
</dbReference>
<dbReference type="CDD" id="cd01949">
    <property type="entry name" value="GGDEF"/>
    <property type="match status" value="1"/>
</dbReference>
<protein>
    <recommendedName>
        <fullName evidence="2">GGDEF domain-containing protein</fullName>
    </recommendedName>
</protein>
<dbReference type="PANTHER" id="PTHR45138">
    <property type="entry name" value="REGULATORY COMPONENTS OF SENSORY TRANSDUCTION SYSTEM"/>
    <property type="match status" value="1"/>
</dbReference>
<dbReference type="FunFam" id="3.30.70.270:FF:000001">
    <property type="entry name" value="Diguanylate cyclase domain protein"/>
    <property type="match status" value="1"/>
</dbReference>
<dbReference type="EMBL" id="PXXO01000006">
    <property type="protein sequence ID" value="PSJ05694.1"/>
    <property type="molecule type" value="Genomic_DNA"/>
</dbReference>
<evidence type="ECO:0000259" key="2">
    <source>
        <dbReference type="PROSITE" id="PS50887"/>
    </source>
</evidence>
<accession>A0A2P7MWS7</accession>
<sequence length="369" mass="40094">MALLAGSLVLSYNAREIERSATNLERILSASMTGYRPLHDLQRDLQRAAVNQGLESALVVDARGVVLVASNNALVNLPLPHVLQLTGEQPLRALFTDCPSKDGVVSCLNQDRRVFVGPLPWLGGDFLVTMRQSPLALEGQGGGFGDRATLITVVNLDAQRNEALTFVLLVFIAGTLPLIFGSLGLLLMLRRHLLPQLLNMAQIDALSGIFNRRTFMETAREVLAKARQVGVPCSMALIDVDHFKAINDNNGHEVGDQVIRHVSKFLAEAGRSTDLVGRLGGDEFIILLQNPRDRAVQMLDRTRQQLQVSPLRKHDGGVVEVELSVGVASTAGASGFDLELLMAAADAALYVAKDRGRHQVVCLEMEDTQ</sequence>
<dbReference type="Proteomes" id="UP000243002">
    <property type="component" value="Unassembled WGS sequence"/>
</dbReference>
<dbReference type="PROSITE" id="PS50887">
    <property type="entry name" value="GGDEF"/>
    <property type="match status" value="1"/>
</dbReference>
<keyword evidence="4" id="KW-1185">Reference proteome</keyword>
<dbReference type="Pfam" id="PF00990">
    <property type="entry name" value="GGDEF"/>
    <property type="match status" value="1"/>
</dbReference>
<dbReference type="SUPFAM" id="SSF55073">
    <property type="entry name" value="Nucleotide cyclase"/>
    <property type="match status" value="1"/>
</dbReference>
<name>A0A2P7MWS7_9CYAN</name>
<dbReference type="PANTHER" id="PTHR45138:SF9">
    <property type="entry name" value="DIGUANYLATE CYCLASE DGCM-RELATED"/>
    <property type="match status" value="1"/>
</dbReference>
<dbReference type="RefSeq" id="WP_106502628.1">
    <property type="nucleotide sequence ID" value="NZ_PXXO01000006.1"/>
</dbReference>
<gene>
    <name evidence="3" type="ORF">C7K55_06545</name>
</gene>
<proteinExistence type="predicted"/>
<feature type="domain" description="GGDEF" evidence="2">
    <location>
        <begin position="231"/>
        <end position="365"/>
    </location>
</feature>
<dbReference type="SMART" id="SM00267">
    <property type="entry name" value="GGDEF"/>
    <property type="match status" value="1"/>
</dbReference>
<organism evidence="3 4">
    <name type="scientific">Cyanobium usitatum str. Tous</name>
    <dbReference type="NCBI Taxonomy" id="2116684"/>
    <lineage>
        <taxon>Bacteria</taxon>
        <taxon>Bacillati</taxon>
        <taxon>Cyanobacteriota</taxon>
        <taxon>Cyanophyceae</taxon>
        <taxon>Synechococcales</taxon>
        <taxon>Prochlorococcaceae</taxon>
        <taxon>Cyanobium</taxon>
    </lineage>
</organism>
<dbReference type="GO" id="GO:0052621">
    <property type="term" value="F:diguanylate cyclase activity"/>
    <property type="evidence" value="ECO:0007669"/>
    <property type="project" value="TreeGrafter"/>
</dbReference>
<dbReference type="InterPro" id="IPR050469">
    <property type="entry name" value="Diguanylate_Cyclase"/>
</dbReference>
<dbReference type="InterPro" id="IPR043128">
    <property type="entry name" value="Rev_trsase/Diguanyl_cyclase"/>
</dbReference>
<dbReference type="Gene3D" id="3.30.70.270">
    <property type="match status" value="1"/>
</dbReference>
<evidence type="ECO:0000256" key="1">
    <source>
        <dbReference type="SAM" id="Phobius"/>
    </source>
</evidence>